<dbReference type="OrthoDB" id="416222at2759"/>
<comment type="catalytic activity">
    <reaction evidence="1 13">
        <text>Hydrolysis of terminal, non-reducing beta-D-glucosyl residues with release of beta-D-glucose.</text>
        <dbReference type="EC" id="3.2.1.21"/>
    </reaction>
</comment>
<dbReference type="AlphaFoldDB" id="A0A168FHE8"/>
<dbReference type="PANTHER" id="PTHR42715:SF5">
    <property type="entry name" value="BETA-GLUCOSIDASE M-RELATED"/>
    <property type="match status" value="1"/>
</dbReference>
<dbReference type="PROSITE" id="PS00775">
    <property type="entry name" value="GLYCOSYL_HYDROL_F3"/>
    <property type="match status" value="1"/>
</dbReference>
<gene>
    <name evidence="16" type="ORF">LEL_07179</name>
</gene>
<reference evidence="16 17" key="1">
    <citation type="journal article" date="2016" name="Genome Biol. Evol.">
        <title>Divergent and convergent evolution of fungal pathogenicity.</title>
        <authorList>
            <person name="Shang Y."/>
            <person name="Xiao G."/>
            <person name="Zheng P."/>
            <person name="Cen K."/>
            <person name="Zhan S."/>
            <person name="Wang C."/>
        </authorList>
    </citation>
    <scope>NUCLEOTIDE SEQUENCE [LARGE SCALE GENOMIC DNA]</scope>
    <source>
        <strain evidence="16 17">RCEF 1005</strain>
    </source>
</reference>
<dbReference type="Pfam" id="PF01915">
    <property type="entry name" value="Glyco_hydro_3_C"/>
    <property type="match status" value="1"/>
</dbReference>
<sequence length="785" mass="83862">MVVLFSLLTSLALLRPAVGSQVYFRQDGSGGDAYQHSPEVLPSRGLAKAPISGQNEWADAFARAKALVDQMTLEEKVSLTGGVDLKSGCSGTIPGIPRLKFPGMCLNDAGNGVRATDNVSGFASGIGVGASWNKDLARKRGMALGGENRRKGVNVMLGPVVGPAWTVVKGGRNWEGSSADPYLSGVLAAETVQGVQSQNVITSVKHYIGNEQELYRSLDGNVQAVSSNIDDKTMHELYLWPFADLVKAGAANVMCSYNRLNQTYACGNSKTLNGILKTELGFQGFVVSDWGAQHAFSDAPNGLDMGMPNSEPFWGANLVNAVKNGTLPASRVTDMAMRLQRIIASWYQLKQDDPSFPPPGVGMPGNLTVPHRVVEGRDPADMPVILQGAVESHVLVKNTKDTLPLRSPRTVSIFGYSASTPPGWTADTDADGTWRFGLAPVFQLDPATSPIGSRGTMFGGGGSGAITPQTHVSPQDAFVARAAKDGFTLRQDLASAQPAAVDPASDVCVVFGNAWAREGNDRPQLDDAYTDALVNSVADRCARTVVVLHNAGPRLVGGFADHPNVTAVIFAHLPGQQAGDALVSLLWGEANTSGKLPYTVAKTAADYGPLLDPQASPGSASPQAYFPQGVYTDYKYFEKAHVEPRYEFGFGLSYTRFDYSGIVLAVPPMQPAEYPSGAVASGGQADLWDVVATVKCKLVNGGRVAGAEAAQLYVHFPGMHAKQLRGFEKPMLQPGEATEVVFELTRRDLSVWNTEMQKWQLQRGSYEIYIGRSSSKLPLKTYLTI</sequence>
<dbReference type="GO" id="GO:0005576">
    <property type="term" value="C:extracellular region"/>
    <property type="evidence" value="ECO:0007669"/>
    <property type="project" value="UniProtKB-SubCell"/>
</dbReference>
<evidence type="ECO:0000256" key="6">
    <source>
        <dbReference type="ARBA" id="ARBA00022729"/>
    </source>
</evidence>
<keyword evidence="17" id="KW-1185">Reference proteome</keyword>
<dbReference type="STRING" id="1081108.A0A168FHE8"/>
<dbReference type="GO" id="GO:0030245">
    <property type="term" value="P:cellulose catabolic process"/>
    <property type="evidence" value="ECO:0007669"/>
    <property type="project" value="UniProtKB-UniPathway"/>
</dbReference>
<evidence type="ECO:0000256" key="2">
    <source>
        <dbReference type="ARBA" id="ARBA00004613"/>
    </source>
</evidence>
<dbReference type="InterPro" id="IPR019800">
    <property type="entry name" value="Glyco_hydro_3_AS"/>
</dbReference>
<evidence type="ECO:0000313" key="17">
    <source>
        <dbReference type="Proteomes" id="UP000076881"/>
    </source>
</evidence>
<dbReference type="SUPFAM" id="SSF51445">
    <property type="entry name" value="(Trans)glycosidases"/>
    <property type="match status" value="1"/>
</dbReference>
<dbReference type="InterPro" id="IPR026891">
    <property type="entry name" value="Fn3-like"/>
</dbReference>
<dbReference type="SMART" id="SM01217">
    <property type="entry name" value="Fn3_like"/>
    <property type="match status" value="1"/>
</dbReference>
<evidence type="ECO:0000256" key="14">
    <source>
        <dbReference type="SAM" id="SignalP"/>
    </source>
</evidence>
<evidence type="ECO:0000256" key="9">
    <source>
        <dbReference type="ARBA" id="ARBA00023180"/>
    </source>
</evidence>
<evidence type="ECO:0000256" key="12">
    <source>
        <dbReference type="ARBA" id="ARBA00023326"/>
    </source>
</evidence>
<evidence type="ECO:0000256" key="7">
    <source>
        <dbReference type="ARBA" id="ARBA00022801"/>
    </source>
</evidence>
<dbReference type="InterPro" id="IPR050288">
    <property type="entry name" value="Cellulose_deg_GH3"/>
</dbReference>
<keyword evidence="11 13" id="KW-0326">Glycosidase</keyword>
<dbReference type="InterPro" id="IPR036962">
    <property type="entry name" value="Glyco_hydro_3_N_sf"/>
</dbReference>
<dbReference type="InterPro" id="IPR002772">
    <property type="entry name" value="Glyco_hydro_3_C"/>
</dbReference>
<evidence type="ECO:0000313" key="16">
    <source>
        <dbReference type="EMBL" id="OAA75191.1"/>
    </source>
</evidence>
<dbReference type="PANTHER" id="PTHR42715">
    <property type="entry name" value="BETA-GLUCOSIDASE"/>
    <property type="match status" value="1"/>
</dbReference>
<dbReference type="InterPro" id="IPR036881">
    <property type="entry name" value="Glyco_hydro_3_C_sf"/>
</dbReference>
<comment type="pathway">
    <text evidence="3 13">Glycan metabolism; cellulose degradation.</text>
</comment>
<name>A0A168FHE8_CORDF</name>
<dbReference type="InterPro" id="IPR013783">
    <property type="entry name" value="Ig-like_fold"/>
</dbReference>
<comment type="similarity">
    <text evidence="4 13">Belongs to the glycosyl hydrolase 3 family.</text>
</comment>
<dbReference type="Gene3D" id="2.60.40.10">
    <property type="entry name" value="Immunoglobulins"/>
    <property type="match status" value="1"/>
</dbReference>
<dbReference type="PRINTS" id="PR00133">
    <property type="entry name" value="GLHYDRLASE3"/>
</dbReference>
<dbReference type="Gene3D" id="3.20.20.300">
    <property type="entry name" value="Glycoside hydrolase, family 3, N-terminal domain"/>
    <property type="match status" value="1"/>
</dbReference>
<comment type="caution">
    <text evidence="16">The sequence shown here is derived from an EMBL/GenBank/DDBJ whole genome shotgun (WGS) entry which is preliminary data.</text>
</comment>
<protein>
    <recommendedName>
        <fullName evidence="13">beta-glucosidase</fullName>
        <ecNumber evidence="13">3.2.1.21</ecNumber>
    </recommendedName>
</protein>
<dbReference type="InterPro" id="IPR017853">
    <property type="entry name" value="GH"/>
</dbReference>
<accession>A0A168FHE8</accession>
<organism evidence="16 17">
    <name type="scientific">Akanthomyces lecanii RCEF 1005</name>
    <dbReference type="NCBI Taxonomy" id="1081108"/>
    <lineage>
        <taxon>Eukaryota</taxon>
        <taxon>Fungi</taxon>
        <taxon>Dikarya</taxon>
        <taxon>Ascomycota</taxon>
        <taxon>Pezizomycotina</taxon>
        <taxon>Sordariomycetes</taxon>
        <taxon>Hypocreomycetidae</taxon>
        <taxon>Hypocreales</taxon>
        <taxon>Cordycipitaceae</taxon>
        <taxon>Akanthomyces</taxon>
        <taxon>Cordyceps confragosa</taxon>
    </lineage>
</organism>
<dbReference type="Proteomes" id="UP000076881">
    <property type="component" value="Unassembled WGS sequence"/>
</dbReference>
<comment type="subcellular location">
    <subcellularLocation>
        <location evidence="2">Secreted</location>
    </subcellularLocation>
</comment>
<feature type="domain" description="Fibronectin type III-like" evidence="15">
    <location>
        <begin position="708"/>
        <end position="774"/>
    </location>
</feature>
<keyword evidence="12 13" id="KW-0624">Polysaccharide degradation</keyword>
<keyword evidence="5" id="KW-0964">Secreted</keyword>
<dbReference type="InterPro" id="IPR001764">
    <property type="entry name" value="Glyco_hydro_3_N"/>
</dbReference>
<evidence type="ECO:0000256" key="3">
    <source>
        <dbReference type="ARBA" id="ARBA00004987"/>
    </source>
</evidence>
<dbReference type="EC" id="3.2.1.21" evidence="13"/>
<evidence type="ECO:0000256" key="1">
    <source>
        <dbReference type="ARBA" id="ARBA00000448"/>
    </source>
</evidence>
<evidence type="ECO:0000256" key="10">
    <source>
        <dbReference type="ARBA" id="ARBA00023277"/>
    </source>
</evidence>
<keyword evidence="7 13" id="KW-0378">Hydrolase</keyword>
<dbReference type="EMBL" id="AZHF01000005">
    <property type="protein sequence ID" value="OAA75191.1"/>
    <property type="molecule type" value="Genomic_DNA"/>
</dbReference>
<keyword evidence="6 14" id="KW-0732">Signal</keyword>
<dbReference type="SUPFAM" id="SSF52279">
    <property type="entry name" value="Beta-D-glucan exohydrolase, C-terminal domain"/>
    <property type="match status" value="1"/>
</dbReference>
<dbReference type="FunFam" id="3.20.20.300:FF:000002">
    <property type="entry name" value="Probable beta-glucosidase"/>
    <property type="match status" value="1"/>
</dbReference>
<keyword evidence="9" id="KW-0325">Glycoprotein</keyword>
<evidence type="ECO:0000256" key="11">
    <source>
        <dbReference type="ARBA" id="ARBA00023295"/>
    </source>
</evidence>
<feature type="signal peptide" evidence="14">
    <location>
        <begin position="1"/>
        <end position="19"/>
    </location>
</feature>
<evidence type="ECO:0000256" key="13">
    <source>
        <dbReference type="RuleBase" id="RU361161"/>
    </source>
</evidence>
<dbReference type="GO" id="GO:0008422">
    <property type="term" value="F:beta-glucosidase activity"/>
    <property type="evidence" value="ECO:0007669"/>
    <property type="project" value="UniProtKB-EC"/>
</dbReference>
<dbReference type="Gene3D" id="3.40.50.1700">
    <property type="entry name" value="Glycoside hydrolase family 3 C-terminal domain"/>
    <property type="match status" value="1"/>
</dbReference>
<evidence type="ECO:0000259" key="15">
    <source>
        <dbReference type="SMART" id="SM01217"/>
    </source>
</evidence>
<evidence type="ECO:0000256" key="4">
    <source>
        <dbReference type="ARBA" id="ARBA00005336"/>
    </source>
</evidence>
<dbReference type="Pfam" id="PF00933">
    <property type="entry name" value="Glyco_hydro_3"/>
    <property type="match status" value="1"/>
</dbReference>
<dbReference type="UniPathway" id="UPA00696"/>
<feature type="chain" id="PRO_5007896764" description="beta-glucosidase" evidence="14">
    <location>
        <begin position="20"/>
        <end position="785"/>
    </location>
</feature>
<keyword evidence="8" id="KW-0136">Cellulose degradation</keyword>
<dbReference type="Pfam" id="PF14310">
    <property type="entry name" value="Fn3-like"/>
    <property type="match status" value="1"/>
</dbReference>
<evidence type="ECO:0000256" key="8">
    <source>
        <dbReference type="ARBA" id="ARBA00023001"/>
    </source>
</evidence>
<evidence type="ECO:0000256" key="5">
    <source>
        <dbReference type="ARBA" id="ARBA00022525"/>
    </source>
</evidence>
<proteinExistence type="inferred from homology"/>
<keyword evidence="10 13" id="KW-0119">Carbohydrate metabolism</keyword>